<sequence>MPMAEAAPDQGVIREVDSGTRLIDAIEMMAQGVRCLLVRKCSACSGISKRSSDLYSVKWLRNNENSLASSVTDAGPSYSPTPCNNYCCLSQEDVVRFLIGRRLNALSPLRYLQSLLSEPSIPTTRASKPSPPLSKQFAKYPPMTNLQWQLSRLTRTKS</sequence>
<name>A0A6V7Q852_ANACO</name>
<reference evidence="1" key="1">
    <citation type="submission" date="2020-07" db="EMBL/GenBank/DDBJ databases">
        <authorList>
            <person name="Lin J."/>
        </authorList>
    </citation>
    <scope>NUCLEOTIDE SEQUENCE</scope>
</reference>
<accession>A0A6V7Q852</accession>
<proteinExistence type="predicted"/>
<evidence type="ECO:0000313" key="1">
    <source>
        <dbReference type="EMBL" id="CAD1839077.1"/>
    </source>
</evidence>
<protein>
    <submittedName>
        <fullName evidence="1">Uncharacterized protein</fullName>
    </submittedName>
</protein>
<gene>
    <name evidence="1" type="ORF">CB5_LOCUS22288</name>
</gene>
<organism evidence="1">
    <name type="scientific">Ananas comosus var. bracteatus</name>
    <name type="common">red pineapple</name>
    <dbReference type="NCBI Taxonomy" id="296719"/>
    <lineage>
        <taxon>Eukaryota</taxon>
        <taxon>Viridiplantae</taxon>
        <taxon>Streptophyta</taxon>
        <taxon>Embryophyta</taxon>
        <taxon>Tracheophyta</taxon>
        <taxon>Spermatophyta</taxon>
        <taxon>Magnoliopsida</taxon>
        <taxon>Liliopsida</taxon>
        <taxon>Poales</taxon>
        <taxon>Bromeliaceae</taxon>
        <taxon>Bromelioideae</taxon>
        <taxon>Ananas</taxon>
    </lineage>
</organism>
<dbReference type="EMBL" id="LR862133">
    <property type="protein sequence ID" value="CAD1839077.1"/>
    <property type="molecule type" value="Genomic_DNA"/>
</dbReference>
<dbReference type="AlphaFoldDB" id="A0A6V7Q852"/>